<evidence type="ECO:0000313" key="2">
    <source>
        <dbReference type="EMBL" id="PSW19761.1"/>
    </source>
</evidence>
<feature type="transmembrane region" description="Helical" evidence="1">
    <location>
        <begin position="51"/>
        <end position="67"/>
    </location>
</feature>
<keyword evidence="1" id="KW-1133">Transmembrane helix</keyword>
<proteinExistence type="predicted"/>
<name>A0A0J8V6T4_9GAMM</name>
<accession>A0A0J8V6T4</accession>
<dbReference type="STRING" id="680026.AB733_19270"/>
<evidence type="ECO:0000313" key="3">
    <source>
        <dbReference type="Proteomes" id="UP000240481"/>
    </source>
</evidence>
<dbReference type="EMBL" id="PYLZ01000019">
    <property type="protein sequence ID" value="PSW19761.1"/>
    <property type="molecule type" value="Genomic_DNA"/>
</dbReference>
<dbReference type="AlphaFoldDB" id="A0A0J8V6T4"/>
<sequence length="129" mass="14367">MLPVKTIKTYIARVAFCGYFVFITAISLSAGAEKNSLLDLQQYGVLFLDKMLHLGAYGAFALLASQLDLSFRKFIYTCVGLASYGLLLEYCQGQFILNREASWLDAIANVAGIILGFMMSYKRVRQKGQ</sequence>
<gene>
    <name evidence="2" type="ORF">C9I94_23430</name>
</gene>
<keyword evidence="1" id="KW-0812">Transmembrane</keyword>
<keyword evidence="1" id="KW-0472">Membrane</keyword>
<feature type="transmembrane region" description="Helical" evidence="1">
    <location>
        <begin position="12"/>
        <end position="31"/>
    </location>
</feature>
<reference evidence="2 3" key="1">
    <citation type="submission" date="2018-01" db="EMBL/GenBank/DDBJ databases">
        <title>Whole genome sequencing of Histamine producing bacteria.</title>
        <authorList>
            <person name="Butler K."/>
        </authorList>
    </citation>
    <scope>NUCLEOTIDE SEQUENCE [LARGE SCALE GENOMIC DNA]</scope>
    <source>
        <strain evidence="2 3">DSM 24669</strain>
    </source>
</reference>
<evidence type="ECO:0000256" key="1">
    <source>
        <dbReference type="SAM" id="Phobius"/>
    </source>
</evidence>
<dbReference type="Proteomes" id="UP000240481">
    <property type="component" value="Unassembled WGS sequence"/>
</dbReference>
<evidence type="ECO:0008006" key="4">
    <source>
        <dbReference type="Google" id="ProtNLM"/>
    </source>
</evidence>
<organism evidence="2 3">
    <name type="scientific">Photobacterium swingsii</name>
    <dbReference type="NCBI Taxonomy" id="680026"/>
    <lineage>
        <taxon>Bacteria</taxon>
        <taxon>Pseudomonadati</taxon>
        <taxon>Pseudomonadota</taxon>
        <taxon>Gammaproteobacteria</taxon>
        <taxon>Vibrionales</taxon>
        <taxon>Vibrionaceae</taxon>
        <taxon>Photobacterium</taxon>
    </lineage>
</organism>
<protein>
    <recommendedName>
        <fullName evidence="4">VanZ-like domain-containing protein</fullName>
    </recommendedName>
</protein>
<keyword evidence="3" id="KW-1185">Reference proteome</keyword>
<comment type="caution">
    <text evidence="2">The sequence shown here is derived from an EMBL/GenBank/DDBJ whole genome shotgun (WGS) entry which is preliminary data.</text>
</comment>
<feature type="transmembrane region" description="Helical" evidence="1">
    <location>
        <begin position="74"/>
        <end position="97"/>
    </location>
</feature>
<dbReference type="NCBIfam" id="NF037970">
    <property type="entry name" value="vanZ_1"/>
    <property type="match status" value="1"/>
</dbReference>
<feature type="transmembrane region" description="Helical" evidence="1">
    <location>
        <begin position="103"/>
        <end position="121"/>
    </location>
</feature>